<evidence type="ECO:0000256" key="1">
    <source>
        <dbReference type="SAM" id="MobiDB-lite"/>
    </source>
</evidence>
<dbReference type="AlphaFoldDB" id="A0A218WZ24"/>
<dbReference type="Proteomes" id="UP000197138">
    <property type="component" value="Unassembled WGS sequence"/>
</dbReference>
<evidence type="ECO:0000313" key="3">
    <source>
        <dbReference type="Proteomes" id="UP000197138"/>
    </source>
</evidence>
<reference evidence="3" key="1">
    <citation type="journal article" date="2017" name="Plant J.">
        <title>The pomegranate (Punica granatum L.) genome and the genomics of punicalagin biosynthesis.</title>
        <authorList>
            <person name="Qin G."/>
            <person name="Xu C."/>
            <person name="Ming R."/>
            <person name="Tang H."/>
            <person name="Guyot R."/>
            <person name="Kramer E.M."/>
            <person name="Hu Y."/>
            <person name="Yi X."/>
            <person name="Qi Y."/>
            <person name="Xu X."/>
            <person name="Gao Z."/>
            <person name="Pan H."/>
            <person name="Jian J."/>
            <person name="Tian Y."/>
            <person name="Yue Z."/>
            <person name="Xu Y."/>
        </authorList>
    </citation>
    <scope>NUCLEOTIDE SEQUENCE [LARGE SCALE GENOMIC DNA]</scope>
    <source>
        <strain evidence="3">cv. Dabenzi</strain>
    </source>
</reference>
<sequence>MEFSAREIEEEDRSRAGKRSTRGDRDMAREEVRIRWRDWMVCSREGCVCQWKRIEEGEGERERDGR</sequence>
<accession>A0A218WZ24</accession>
<protein>
    <submittedName>
        <fullName evidence="2">Uncharacterized protein</fullName>
    </submittedName>
</protein>
<feature type="region of interest" description="Disordered" evidence="1">
    <location>
        <begin position="1"/>
        <end position="26"/>
    </location>
</feature>
<proteinExistence type="predicted"/>
<comment type="caution">
    <text evidence="2">The sequence shown here is derived from an EMBL/GenBank/DDBJ whole genome shotgun (WGS) entry which is preliminary data.</text>
</comment>
<gene>
    <name evidence="2" type="ORF">CDL15_Pgr018596</name>
</gene>
<evidence type="ECO:0000313" key="2">
    <source>
        <dbReference type="EMBL" id="OWM78027.1"/>
    </source>
</evidence>
<dbReference type="EMBL" id="MTKT01002507">
    <property type="protein sequence ID" value="OWM78027.1"/>
    <property type="molecule type" value="Genomic_DNA"/>
</dbReference>
<organism evidence="2 3">
    <name type="scientific">Punica granatum</name>
    <name type="common">Pomegranate</name>
    <dbReference type="NCBI Taxonomy" id="22663"/>
    <lineage>
        <taxon>Eukaryota</taxon>
        <taxon>Viridiplantae</taxon>
        <taxon>Streptophyta</taxon>
        <taxon>Embryophyta</taxon>
        <taxon>Tracheophyta</taxon>
        <taxon>Spermatophyta</taxon>
        <taxon>Magnoliopsida</taxon>
        <taxon>eudicotyledons</taxon>
        <taxon>Gunneridae</taxon>
        <taxon>Pentapetalae</taxon>
        <taxon>rosids</taxon>
        <taxon>malvids</taxon>
        <taxon>Myrtales</taxon>
        <taxon>Lythraceae</taxon>
        <taxon>Punica</taxon>
    </lineage>
</organism>
<name>A0A218WZ24_PUNGR</name>